<evidence type="ECO:0008006" key="3">
    <source>
        <dbReference type="Google" id="ProtNLM"/>
    </source>
</evidence>
<protein>
    <recommendedName>
        <fullName evidence="3">Group-specific protein</fullName>
    </recommendedName>
</protein>
<organism evidence="1 2">
    <name type="scientific">Bacillus amyloliquefaciens</name>
    <name type="common">Bacillus velezensis</name>
    <dbReference type="NCBI Taxonomy" id="1390"/>
    <lineage>
        <taxon>Bacteria</taxon>
        <taxon>Bacillati</taxon>
        <taxon>Bacillota</taxon>
        <taxon>Bacilli</taxon>
        <taxon>Bacillales</taxon>
        <taxon>Bacillaceae</taxon>
        <taxon>Bacillus</taxon>
        <taxon>Bacillus amyloliquefaciens group</taxon>
    </lineage>
</organism>
<sequence length="94" mass="11245">MFLYYQNECLGKIEGVTVEGPWAYGKIIPNDKMENFKDFFRAVVDEDDPFAIEKFDDNLLDDDNWFIVDDEQKRVGISLPGIYEEDNEINWRWR</sequence>
<accession>A0AAP4DIS2</accession>
<gene>
    <name evidence="1" type="ORF">PV946_13200</name>
</gene>
<proteinExistence type="predicted"/>
<reference evidence="1" key="1">
    <citation type="submission" date="2023-02" db="EMBL/GenBank/DDBJ databases">
        <title>Draft Whole-Genome Sequences of Bacillus Strains of Potential Probiotic for Poultry.</title>
        <authorList>
            <person name="Ma L.M."/>
            <person name="Lopez-Guerra N."/>
            <person name="Zhang G."/>
        </authorList>
    </citation>
    <scope>NUCLEOTIDE SEQUENCE</scope>
    <source>
        <strain evidence="1">OSU1013-24</strain>
    </source>
</reference>
<evidence type="ECO:0000313" key="1">
    <source>
        <dbReference type="EMBL" id="MDF4194713.1"/>
    </source>
</evidence>
<dbReference type="Proteomes" id="UP001222377">
    <property type="component" value="Unassembled WGS sequence"/>
</dbReference>
<dbReference type="AlphaFoldDB" id="A0AAP4DIS2"/>
<evidence type="ECO:0000313" key="2">
    <source>
        <dbReference type="Proteomes" id="UP001222377"/>
    </source>
</evidence>
<comment type="caution">
    <text evidence="1">The sequence shown here is derived from an EMBL/GenBank/DDBJ whole genome shotgun (WGS) entry which is preliminary data.</text>
</comment>
<dbReference type="RefSeq" id="WP_021493663.1">
    <property type="nucleotide sequence ID" value="NZ_JARKHX010000004.1"/>
</dbReference>
<dbReference type="EMBL" id="JARKHX010000004">
    <property type="protein sequence ID" value="MDF4194713.1"/>
    <property type="molecule type" value="Genomic_DNA"/>
</dbReference>
<name>A0AAP4DIS2_BACAM</name>